<evidence type="ECO:0008006" key="4">
    <source>
        <dbReference type="Google" id="ProtNLM"/>
    </source>
</evidence>
<reference evidence="2" key="1">
    <citation type="submission" date="2023-03" db="EMBL/GenBank/DDBJ databases">
        <authorList>
            <person name="Steffen K."/>
            <person name="Cardenas P."/>
        </authorList>
    </citation>
    <scope>NUCLEOTIDE SEQUENCE</scope>
</reference>
<proteinExistence type="predicted"/>
<protein>
    <recommendedName>
        <fullName evidence="4">Death domain-containing protein</fullName>
    </recommendedName>
</protein>
<dbReference type="PANTHER" id="PTHR46830">
    <property type="entry name" value="TRANSFERASE, PUTATIVE-RELATED"/>
    <property type="match status" value="1"/>
</dbReference>
<sequence>MSESKPQVGDLAEELDQLTWSETARLSAQLGMKSSVLREIRESKQRDDIKLLKTMELWLKSDQNASWKRVVRALNAIRKNVLAQEMERRYCRPAPASRSADSALHAVGVRSFSGSRPVPNPEAAAPSIARASAATTTNTANGTTRSTTNGTTRSTTNDCDNWMKSCKEQCIQKTSTPIPKHIHFVSLNRPFSFMEWLAVVSARKFIKPDKITIYTDGQQDSCWWRRIAPYIDHQIILSMPGTSVLNGVKIEILSHMSDFLRFLILYHNGGIYMDTDVLILKSFDPLLQHQMVASEECGSLVGTAVMSVTEAQLCDVQICTFELRDV</sequence>
<dbReference type="InterPro" id="IPR011029">
    <property type="entry name" value="DEATH-like_dom_sf"/>
</dbReference>
<evidence type="ECO:0000313" key="2">
    <source>
        <dbReference type="EMBL" id="CAI8009146.1"/>
    </source>
</evidence>
<name>A0AA35W9M0_GEOBA</name>
<feature type="region of interest" description="Disordered" evidence="1">
    <location>
        <begin position="113"/>
        <end position="157"/>
    </location>
</feature>
<comment type="caution">
    <text evidence="2">The sequence shown here is derived from an EMBL/GenBank/DDBJ whole genome shotgun (WGS) entry which is preliminary data.</text>
</comment>
<dbReference type="AlphaFoldDB" id="A0AA35W9M0"/>
<dbReference type="Gene3D" id="3.90.550.20">
    <property type="match status" value="1"/>
</dbReference>
<dbReference type="PANTHER" id="PTHR46830:SF1">
    <property type="entry name" value="ALPHA-1,4-N-ACETYLGLUCOSAMINYLTRANSFERASE"/>
    <property type="match status" value="1"/>
</dbReference>
<dbReference type="InterPro" id="IPR007577">
    <property type="entry name" value="GlycoTrfase_DXD_sugar-bd_CS"/>
</dbReference>
<dbReference type="SUPFAM" id="SSF53448">
    <property type="entry name" value="Nucleotide-diphospho-sugar transferases"/>
    <property type="match status" value="1"/>
</dbReference>
<dbReference type="Proteomes" id="UP001174909">
    <property type="component" value="Unassembled WGS sequence"/>
</dbReference>
<dbReference type="Gene3D" id="1.10.533.10">
    <property type="entry name" value="Death Domain, Fas"/>
    <property type="match status" value="1"/>
</dbReference>
<dbReference type="EMBL" id="CASHTH010000927">
    <property type="protein sequence ID" value="CAI8009146.1"/>
    <property type="molecule type" value="Genomic_DNA"/>
</dbReference>
<evidence type="ECO:0000256" key="1">
    <source>
        <dbReference type="SAM" id="MobiDB-lite"/>
    </source>
</evidence>
<dbReference type="InterPro" id="IPR029044">
    <property type="entry name" value="Nucleotide-diphossugar_trans"/>
</dbReference>
<evidence type="ECO:0000313" key="3">
    <source>
        <dbReference type="Proteomes" id="UP001174909"/>
    </source>
</evidence>
<keyword evidence="3" id="KW-1185">Reference proteome</keyword>
<feature type="compositionally biased region" description="Low complexity" evidence="1">
    <location>
        <begin position="129"/>
        <end position="156"/>
    </location>
</feature>
<organism evidence="2 3">
    <name type="scientific">Geodia barretti</name>
    <name type="common">Barrett's horny sponge</name>
    <dbReference type="NCBI Taxonomy" id="519541"/>
    <lineage>
        <taxon>Eukaryota</taxon>
        <taxon>Metazoa</taxon>
        <taxon>Porifera</taxon>
        <taxon>Demospongiae</taxon>
        <taxon>Heteroscleromorpha</taxon>
        <taxon>Tetractinellida</taxon>
        <taxon>Astrophorina</taxon>
        <taxon>Geodiidae</taxon>
        <taxon>Geodia</taxon>
    </lineage>
</organism>
<dbReference type="Pfam" id="PF04488">
    <property type="entry name" value="Gly_transf_sug"/>
    <property type="match status" value="1"/>
</dbReference>
<accession>A0AA35W9M0</accession>
<gene>
    <name evidence="2" type="ORF">GBAR_LOCUS6194</name>
</gene>